<dbReference type="GO" id="GO:0046872">
    <property type="term" value="F:metal ion binding"/>
    <property type="evidence" value="ECO:0007669"/>
    <property type="project" value="UniProtKB-KW"/>
</dbReference>
<feature type="domain" description="CENP-V/GFA" evidence="5">
    <location>
        <begin position="20"/>
        <end position="117"/>
    </location>
</feature>
<dbReference type="EMBL" id="ML993581">
    <property type="protein sequence ID" value="KAF2172513.1"/>
    <property type="molecule type" value="Genomic_DNA"/>
</dbReference>
<evidence type="ECO:0000259" key="5">
    <source>
        <dbReference type="PROSITE" id="PS51891"/>
    </source>
</evidence>
<evidence type="ECO:0000256" key="4">
    <source>
        <dbReference type="ARBA" id="ARBA00023239"/>
    </source>
</evidence>
<dbReference type="InterPro" id="IPR011057">
    <property type="entry name" value="Mss4-like_sf"/>
</dbReference>
<dbReference type="GO" id="GO:0016846">
    <property type="term" value="F:carbon-sulfur lyase activity"/>
    <property type="evidence" value="ECO:0007669"/>
    <property type="project" value="InterPro"/>
</dbReference>
<dbReference type="Pfam" id="PF04828">
    <property type="entry name" value="GFA"/>
    <property type="match status" value="1"/>
</dbReference>
<organism evidence="6 7">
    <name type="scientific">Zasmidium cellare ATCC 36951</name>
    <dbReference type="NCBI Taxonomy" id="1080233"/>
    <lineage>
        <taxon>Eukaryota</taxon>
        <taxon>Fungi</taxon>
        <taxon>Dikarya</taxon>
        <taxon>Ascomycota</taxon>
        <taxon>Pezizomycotina</taxon>
        <taxon>Dothideomycetes</taxon>
        <taxon>Dothideomycetidae</taxon>
        <taxon>Mycosphaerellales</taxon>
        <taxon>Mycosphaerellaceae</taxon>
        <taxon>Zasmidium</taxon>
    </lineage>
</organism>
<dbReference type="PROSITE" id="PS51891">
    <property type="entry name" value="CENP_V_GFA"/>
    <property type="match status" value="1"/>
</dbReference>
<keyword evidence="7" id="KW-1185">Reference proteome</keyword>
<dbReference type="SUPFAM" id="SSF51316">
    <property type="entry name" value="Mss4-like"/>
    <property type="match status" value="1"/>
</dbReference>
<gene>
    <name evidence="6" type="ORF">M409DRAFT_17746</name>
</gene>
<sequence length="117" mass="12824">MSTYAGDPKAFDIKSFVGELPGECLCGNIKVTIINKPKLFEERNGHQCFCSNCRKFSGCAGSNNMVIEQENVRVSDPKGFLKTYEDSNTGSGKMTPRSFCGNCSRYAILDLAMVCSN</sequence>
<dbReference type="OrthoDB" id="2212170at2759"/>
<evidence type="ECO:0000313" key="6">
    <source>
        <dbReference type="EMBL" id="KAF2172513.1"/>
    </source>
</evidence>
<protein>
    <recommendedName>
        <fullName evidence="5">CENP-V/GFA domain-containing protein</fullName>
    </recommendedName>
</protein>
<dbReference type="GeneID" id="54557467"/>
<name>A0A6A6D0H6_ZASCE</name>
<dbReference type="PANTHER" id="PTHR33337:SF43">
    <property type="entry name" value="CENP-V_GFA DOMAIN-CONTAINING PROTEIN"/>
    <property type="match status" value="1"/>
</dbReference>
<evidence type="ECO:0000256" key="1">
    <source>
        <dbReference type="ARBA" id="ARBA00005495"/>
    </source>
</evidence>
<dbReference type="Proteomes" id="UP000799537">
    <property type="component" value="Unassembled WGS sequence"/>
</dbReference>
<accession>A0A6A6D0H6</accession>
<keyword evidence="3" id="KW-0862">Zinc</keyword>
<proteinExistence type="inferred from homology"/>
<dbReference type="AlphaFoldDB" id="A0A6A6D0H6"/>
<evidence type="ECO:0000313" key="7">
    <source>
        <dbReference type="Proteomes" id="UP000799537"/>
    </source>
</evidence>
<evidence type="ECO:0000256" key="3">
    <source>
        <dbReference type="ARBA" id="ARBA00022833"/>
    </source>
</evidence>
<dbReference type="Gene3D" id="3.90.1590.10">
    <property type="entry name" value="glutathione-dependent formaldehyde- activating enzyme (gfa)"/>
    <property type="match status" value="1"/>
</dbReference>
<comment type="similarity">
    <text evidence="1">Belongs to the Gfa family.</text>
</comment>
<evidence type="ECO:0000256" key="2">
    <source>
        <dbReference type="ARBA" id="ARBA00022723"/>
    </source>
</evidence>
<dbReference type="RefSeq" id="XP_033673402.1">
    <property type="nucleotide sequence ID" value="XM_033804195.1"/>
</dbReference>
<reference evidence="6" key="1">
    <citation type="journal article" date="2020" name="Stud. Mycol.">
        <title>101 Dothideomycetes genomes: a test case for predicting lifestyles and emergence of pathogens.</title>
        <authorList>
            <person name="Haridas S."/>
            <person name="Albert R."/>
            <person name="Binder M."/>
            <person name="Bloem J."/>
            <person name="Labutti K."/>
            <person name="Salamov A."/>
            <person name="Andreopoulos B."/>
            <person name="Baker S."/>
            <person name="Barry K."/>
            <person name="Bills G."/>
            <person name="Bluhm B."/>
            <person name="Cannon C."/>
            <person name="Castanera R."/>
            <person name="Culley D."/>
            <person name="Daum C."/>
            <person name="Ezra D."/>
            <person name="Gonzalez J."/>
            <person name="Henrissat B."/>
            <person name="Kuo A."/>
            <person name="Liang C."/>
            <person name="Lipzen A."/>
            <person name="Lutzoni F."/>
            <person name="Magnuson J."/>
            <person name="Mondo S."/>
            <person name="Nolan M."/>
            <person name="Ohm R."/>
            <person name="Pangilinan J."/>
            <person name="Park H.-J."/>
            <person name="Ramirez L."/>
            <person name="Alfaro M."/>
            <person name="Sun H."/>
            <person name="Tritt A."/>
            <person name="Yoshinaga Y."/>
            <person name="Zwiers L.-H."/>
            <person name="Turgeon B."/>
            <person name="Goodwin S."/>
            <person name="Spatafora J."/>
            <person name="Crous P."/>
            <person name="Grigoriev I."/>
        </authorList>
    </citation>
    <scope>NUCLEOTIDE SEQUENCE</scope>
    <source>
        <strain evidence="6">ATCC 36951</strain>
    </source>
</reference>
<keyword evidence="2" id="KW-0479">Metal-binding</keyword>
<dbReference type="PANTHER" id="PTHR33337">
    <property type="entry name" value="GFA DOMAIN-CONTAINING PROTEIN"/>
    <property type="match status" value="1"/>
</dbReference>
<dbReference type="InterPro" id="IPR006913">
    <property type="entry name" value="CENP-V/GFA"/>
</dbReference>
<keyword evidence="4" id="KW-0456">Lyase</keyword>